<dbReference type="Gene3D" id="2.60.40.10">
    <property type="entry name" value="Immunoglobulins"/>
    <property type="match status" value="1"/>
</dbReference>
<dbReference type="PANTHER" id="PTHR15360">
    <property type="entry name" value="PLATELET-DERIVED GROWTH FACTOR RECEPTOR LIKE"/>
    <property type="match status" value="1"/>
</dbReference>
<dbReference type="PANTHER" id="PTHR15360:SF4">
    <property type="entry name" value="PROTEIN KINASE DOMAIN-CONTAINING PROTEIN"/>
    <property type="match status" value="1"/>
</dbReference>
<organism evidence="4 5">
    <name type="scientific">Portunus trituberculatus</name>
    <name type="common">Swimming crab</name>
    <name type="synonym">Neptunus trituberculatus</name>
    <dbReference type="NCBI Taxonomy" id="210409"/>
    <lineage>
        <taxon>Eukaryota</taxon>
        <taxon>Metazoa</taxon>
        <taxon>Ecdysozoa</taxon>
        <taxon>Arthropoda</taxon>
        <taxon>Crustacea</taxon>
        <taxon>Multicrustacea</taxon>
        <taxon>Malacostraca</taxon>
        <taxon>Eumalacostraca</taxon>
        <taxon>Eucarida</taxon>
        <taxon>Decapoda</taxon>
        <taxon>Pleocyemata</taxon>
        <taxon>Brachyura</taxon>
        <taxon>Eubrachyura</taxon>
        <taxon>Portunoidea</taxon>
        <taxon>Portunidae</taxon>
        <taxon>Portuninae</taxon>
        <taxon>Portunus</taxon>
    </lineage>
</organism>
<reference evidence="4 5" key="1">
    <citation type="submission" date="2019-05" db="EMBL/GenBank/DDBJ databases">
        <title>Another draft genome of Portunus trituberculatus and its Hox gene families provides insights of decapod evolution.</title>
        <authorList>
            <person name="Jeong J.-H."/>
            <person name="Song I."/>
            <person name="Kim S."/>
            <person name="Choi T."/>
            <person name="Kim D."/>
            <person name="Ryu S."/>
            <person name="Kim W."/>
        </authorList>
    </citation>
    <scope>NUCLEOTIDE SEQUENCE [LARGE SCALE GENOMIC DNA]</scope>
    <source>
        <tissue evidence="4">Muscle</tissue>
    </source>
</reference>
<dbReference type="OrthoDB" id="6352970at2759"/>
<dbReference type="SMART" id="SM00409">
    <property type="entry name" value="IG"/>
    <property type="match status" value="1"/>
</dbReference>
<name>A0A5B7E4T1_PORTR</name>
<dbReference type="Pfam" id="PF13927">
    <property type="entry name" value="Ig_3"/>
    <property type="match status" value="1"/>
</dbReference>
<evidence type="ECO:0000259" key="3">
    <source>
        <dbReference type="PROSITE" id="PS50835"/>
    </source>
</evidence>
<comment type="caution">
    <text evidence="4">The sequence shown here is derived from an EMBL/GenBank/DDBJ whole genome shotgun (WGS) entry which is preliminary data.</text>
</comment>
<evidence type="ECO:0000256" key="1">
    <source>
        <dbReference type="ARBA" id="ARBA00011360"/>
    </source>
</evidence>
<keyword evidence="5" id="KW-1185">Reference proteome</keyword>
<dbReference type="AlphaFoldDB" id="A0A5B7E4T1"/>
<sequence>MGASKAVLGKPEIFPNRSEIVLEAGESLNLTCRAAHPVAWCSDHKFTTEHYEELYDETDDKAYISTLTIDAVNTSHVGYFSCVFNTSENRESNNCNVSDPSITSLYLFVKDLENFMVTLQNGMVLHTQVGESVVLPCRPTFPQTCESWEDCSYDPREGFTVWINEEYTHFTCIPVYYDRELAWIDIIIRAQKS</sequence>
<dbReference type="InterPro" id="IPR042495">
    <property type="entry name" value="PDGFRL"/>
</dbReference>
<dbReference type="InterPro" id="IPR007110">
    <property type="entry name" value="Ig-like_dom"/>
</dbReference>
<dbReference type="InterPro" id="IPR003599">
    <property type="entry name" value="Ig_sub"/>
</dbReference>
<dbReference type="EMBL" id="VSRR010001888">
    <property type="protein sequence ID" value="MPC28293.1"/>
    <property type="molecule type" value="Genomic_DNA"/>
</dbReference>
<dbReference type="Proteomes" id="UP000324222">
    <property type="component" value="Unassembled WGS sequence"/>
</dbReference>
<keyword evidence="4" id="KW-0675">Receptor</keyword>
<dbReference type="InterPro" id="IPR013783">
    <property type="entry name" value="Ig-like_fold"/>
</dbReference>
<proteinExistence type="predicted"/>
<dbReference type="InterPro" id="IPR036179">
    <property type="entry name" value="Ig-like_dom_sf"/>
</dbReference>
<evidence type="ECO:0000313" key="5">
    <source>
        <dbReference type="Proteomes" id="UP000324222"/>
    </source>
</evidence>
<gene>
    <name evidence="4" type="primary">FLT1_0</name>
    <name evidence="4" type="ORF">E2C01_021494</name>
</gene>
<evidence type="ECO:0000256" key="2">
    <source>
        <dbReference type="ARBA" id="ARBA00019671"/>
    </source>
</evidence>
<dbReference type="SUPFAM" id="SSF48726">
    <property type="entry name" value="Immunoglobulin"/>
    <property type="match status" value="1"/>
</dbReference>
<feature type="domain" description="Ig-like" evidence="3">
    <location>
        <begin position="11"/>
        <end position="98"/>
    </location>
</feature>
<comment type="subunit">
    <text evidence="1">Forms a complex composed of PDGFRL, TNK2 and GRB2.</text>
</comment>
<accession>A0A5B7E4T1</accession>
<evidence type="ECO:0000313" key="4">
    <source>
        <dbReference type="EMBL" id="MPC28293.1"/>
    </source>
</evidence>
<dbReference type="PROSITE" id="PS50835">
    <property type="entry name" value="IG_LIKE"/>
    <property type="match status" value="1"/>
</dbReference>
<protein>
    <recommendedName>
        <fullName evidence="2">Platelet-derived growth factor receptor-like protein</fullName>
    </recommendedName>
</protein>